<dbReference type="PRINTS" id="PR00082">
    <property type="entry name" value="GLFDHDRGNASE"/>
</dbReference>
<dbReference type="InterPro" id="IPR006095">
    <property type="entry name" value="Glu/Leu/Phe/Val/Trp_DH"/>
</dbReference>
<dbReference type="InterPro" id="IPR036291">
    <property type="entry name" value="NAD(P)-bd_dom_sf"/>
</dbReference>
<evidence type="ECO:0000313" key="9">
    <source>
        <dbReference type="EMBL" id="RIJ33222.1"/>
    </source>
</evidence>
<name>A0A399RTM2_9PROT</name>
<feature type="binding site" evidence="5">
    <location>
        <position position="187"/>
    </location>
    <ligand>
        <name>NAD(+)</name>
        <dbReference type="ChEBI" id="CHEBI:57540"/>
    </ligand>
</feature>
<comment type="caution">
    <text evidence="9">The sequence shown here is derived from an EMBL/GenBank/DDBJ whole genome shotgun (WGS) entry which is preliminary data.</text>
</comment>
<keyword evidence="2 3" id="KW-0560">Oxidoreductase</keyword>
<sequence length="408" mass="43177">MSDLLELAVRRLERIVEIDEELANVCRLLKLPAELIERELSISRDDGKTSFMRAWRCRYNTLKGPTKGGVRFSASADPDEVNRLAFLMTLKCALLDLPFGGAKGAIRIDPDTLSDDERRQLAIAYGELFSDTLRADNDIAAPDVATTPHDMENIVKGLEPAHNSGSVGAVTGKPLDMGGLSIREGATGRGAVFLLRTLGEELGIDISSARIAVQGMGKAGLEFAQDAADAGAMIIAMSDSSGTISNADGLDIEKVAKQKAAGKLNYNASSDDVLRADVDILCLAAMSDVIKADNVDNLSCRMIVEIANAAITADADAALAEKGIIVGPDILFNAGGVAASHLEWLAFRKGGEDKLGDIQAMWEDRLSAAAGSVSSTVHECGGSWREAALLYALRDLNAVAVGQGLFES</sequence>
<dbReference type="SUPFAM" id="SSF53223">
    <property type="entry name" value="Aminoacid dehydrogenase-like, N-terminal domain"/>
    <property type="match status" value="1"/>
</dbReference>
<evidence type="ECO:0000256" key="4">
    <source>
        <dbReference type="PIRSR" id="PIRSR000185-1"/>
    </source>
</evidence>
<evidence type="ECO:0000256" key="7">
    <source>
        <dbReference type="RuleBase" id="RU004417"/>
    </source>
</evidence>
<organism evidence="9 10">
    <name type="scientific">Henriciella algicola</name>
    <dbReference type="NCBI Taxonomy" id="1608422"/>
    <lineage>
        <taxon>Bacteria</taxon>
        <taxon>Pseudomonadati</taxon>
        <taxon>Pseudomonadota</taxon>
        <taxon>Alphaproteobacteria</taxon>
        <taxon>Hyphomonadales</taxon>
        <taxon>Hyphomonadaceae</taxon>
        <taxon>Henriciella</taxon>
    </lineage>
</organism>
<evidence type="ECO:0000256" key="5">
    <source>
        <dbReference type="PIRSR" id="PIRSR000185-2"/>
    </source>
</evidence>
<keyword evidence="5" id="KW-0547">Nucleotide-binding</keyword>
<dbReference type="SUPFAM" id="SSF51735">
    <property type="entry name" value="NAD(P)-binding Rossmann-fold domains"/>
    <property type="match status" value="1"/>
</dbReference>
<dbReference type="Pfam" id="PF02812">
    <property type="entry name" value="ELFV_dehydrog_N"/>
    <property type="match status" value="1"/>
</dbReference>
<feature type="binding site" evidence="5">
    <location>
        <position position="340"/>
    </location>
    <ligand>
        <name>substrate</name>
    </ligand>
</feature>
<dbReference type="SMART" id="SM00839">
    <property type="entry name" value="ELFV_dehydrog"/>
    <property type="match status" value="1"/>
</dbReference>
<dbReference type="InterPro" id="IPR014362">
    <property type="entry name" value="Glu_DH"/>
</dbReference>
<dbReference type="Proteomes" id="UP000265845">
    <property type="component" value="Unassembled WGS sequence"/>
</dbReference>
<keyword evidence="10" id="KW-1185">Reference proteome</keyword>
<dbReference type="OrthoDB" id="9803297at2"/>
<accession>A0A399RTM2</accession>
<dbReference type="InterPro" id="IPR046346">
    <property type="entry name" value="Aminoacid_DH-like_N_sf"/>
</dbReference>
<dbReference type="EMBL" id="QWGA01000002">
    <property type="protein sequence ID" value="RIJ33222.1"/>
    <property type="molecule type" value="Genomic_DNA"/>
</dbReference>
<dbReference type="Gene3D" id="3.40.50.720">
    <property type="entry name" value="NAD(P)-binding Rossmann-like Domain"/>
    <property type="match status" value="1"/>
</dbReference>
<dbReference type="PANTHER" id="PTHR11606:SF13">
    <property type="entry name" value="GLUTAMATE DEHYDROGENASE 1, MITOCHONDRIAL"/>
    <property type="match status" value="1"/>
</dbReference>
<dbReference type="RefSeq" id="WP_119452250.1">
    <property type="nucleotide sequence ID" value="NZ_QWGA01000002.1"/>
</dbReference>
<feature type="binding site" evidence="5">
    <location>
        <position position="67"/>
    </location>
    <ligand>
        <name>substrate</name>
    </ligand>
</feature>
<dbReference type="GO" id="GO:0000166">
    <property type="term" value="F:nucleotide binding"/>
    <property type="evidence" value="ECO:0007669"/>
    <property type="project" value="UniProtKB-KW"/>
</dbReference>
<reference evidence="9 10" key="1">
    <citation type="submission" date="2018-08" db="EMBL/GenBank/DDBJ databases">
        <title>Henriciella mobilis sp. nov., isolated from seawater.</title>
        <authorList>
            <person name="Cheng H."/>
            <person name="Wu Y.-H."/>
            <person name="Xu X.-W."/>
            <person name="Guo L.-L."/>
        </authorList>
    </citation>
    <scope>NUCLEOTIDE SEQUENCE [LARGE SCALE GENOMIC DNA]</scope>
    <source>
        <strain evidence="9 10">CCUG67844</strain>
    </source>
</reference>
<comment type="similarity">
    <text evidence="1 3 7">Belongs to the Glu/Leu/Phe/Val dehydrogenases family.</text>
</comment>
<evidence type="ECO:0000256" key="3">
    <source>
        <dbReference type="PIRNR" id="PIRNR000185"/>
    </source>
</evidence>
<dbReference type="InterPro" id="IPR006096">
    <property type="entry name" value="Glu/Leu/Phe/Val/Trp_DH_C"/>
</dbReference>
<feature type="domain" description="Glutamate/phenylalanine/leucine/valine/L-tryptophan dehydrogenase C-terminal" evidence="8">
    <location>
        <begin position="180"/>
        <end position="404"/>
    </location>
</feature>
<dbReference type="InterPro" id="IPR006097">
    <property type="entry name" value="Glu/Leu/Phe/Val/Trp_DH_dimer"/>
</dbReference>
<evidence type="ECO:0000256" key="2">
    <source>
        <dbReference type="ARBA" id="ARBA00023002"/>
    </source>
</evidence>
<dbReference type="Gene3D" id="3.40.50.10860">
    <property type="entry name" value="Leucine Dehydrogenase, chain A, domain 1"/>
    <property type="match status" value="1"/>
</dbReference>
<keyword evidence="5" id="KW-0520">NAD</keyword>
<protein>
    <recommendedName>
        <fullName evidence="3">Glutamate dehydrogenase</fullName>
    </recommendedName>
</protein>
<feature type="active site" description="Proton donor" evidence="4">
    <location>
        <position position="103"/>
    </location>
</feature>
<evidence type="ECO:0000256" key="1">
    <source>
        <dbReference type="ARBA" id="ARBA00006382"/>
    </source>
</evidence>
<dbReference type="Pfam" id="PF00208">
    <property type="entry name" value="ELFV_dehydrog"/>
    <property type="match status" value="1"/>
</dbReference>
<dbReference type="GO" id="GO:0006538">
    <property type="term" value="P:L-glutamate catabolic process"/>
    <property type="evidence" value="ECO:0007669"/>
    <property type="project" value="TreeGrafter"/>
</dbReference>
<evidence type="ECO:0000313" key="10">
    <source>
        <dbReference type="Proteomes" id="UP000265845"/>
    </source>
</evidence>
<dbReference type="AlphaFoldDB" id="A0A399RTM2"/>
<evidence type="ECO:0000256" key="6">
    <source>
        <dbReference type="PIRSR" id="PIRSR000185-3"/>
    </source>
</evidence>
<gene>
    <name evidence="9" type="ORF">D1222_00245</name>
</gene>
<feature type="site" description="Important for catalysis" evidence="6">
    <location>
        <position position="143"/>
    </location>
</feature>
<dbReference type="PANTHER" id="PTHR11606">
    <property type="entry name" value="GLUTAMATE DEHYDROGENASE"/>
    <property type="match status" value="1"/>
</dbReference>
<dbReference type="GO" id="GO:0004352">
    <property type="term" value="F:glutamate dehydrogenase (NAD+) activity"/>
    <property type="evidence" value="ECO:0007669"/>
    <property type="project" value="TreeGrafter"/>
</dbReference>
<feature type="binding site" evidence="5">
    <location>
        <position position="91"/>
    </location>
    <ligand>
        <name>substrate</name>
    </ligand>
</feature>
<dbReference type="PIRSF" id="PIRSF000185">
    <property type="entry name" value="Glu_DH"/>
    <property type="match status" value="1"/>
</dbReference>
<proteinExistence type="inferred from homology"/>
<evidence type="ECO:0000259" key="8">
    <source>
        <dbReference type="SMART" id="SM00839"/>
    </source>
</evidence>